<comment type="subcellular location">
    <subcellularLocation>
        <location evidence="1 13">Mitochondrion membrane</location>
        <topology evidence="1 13">Single-pass membrane protein</topology>
    </subcellularLocation>
</comment>
<dbReference type="GO" id="GO:0045259">
    <property type="term" value="C:proton-transporting ATP synthase complex"/>
    <property type="evidence" value="ECO:0007669"/>
    <property type="project" value="UniProtKB-KW"/>
</dbReference>
<protein>
    <recommendedName>
        <fullName evidence="13">ATP synthase complex subunit 8</fullName>
    </recommendedName>
</protein>
<organism evidence="15">
    <name type="scientific">Compsilura concinnata</name>
    <dbReference type="NCBI Taxonomy" id="1888032"/>
    <lineage>
        <taxon>Eukaryota</taxon>
        <taxon>Metazoa</taxon>
        <taxon>Ecdysozoa</taxon>
        <taxon>Arthropoda</taxon>
        <taxon>Hexapoda</taxon>
        <taxon>Insecta</taxon>
        <taxon>Pterygota</taxon>
        <taxon>Neoptera</taxon>
        <taxon>Endopterygota</taxon>
        <taxon>Diptera</taxon>
        <taxon>Brachycera</taxon>
        <taxon>Muscomorpha</taxon>
        <taxon>Oestroidea</taxon>
        <taxon>Tachinidae</taxon>
        <taxon>Exoristinae</taxon>
        <taxon>Blondeliini</taxon>
        <taxon>Compsilura</taxon>
    </lineage>
</organism>
<dbReference type="EMBL" id="MW136259">
    <property type="protein sequence ID" value="QQJ94226.1"/>
    <property type="molecule type" value="Genomic_DNA"/>
</dbReference>
<dbReference type="AlphaFoldDB" id="A0A7T7A9F5"/>
<evidence type="ECO:0000256" key="7">
    <source>
        <dbReference type="ARBA" id="ARBA00022781"/>
    </source>
</evidence>
<dbReference type="GO" id="GO:0015078">
    <property type="term" value="F:proton transmembrane transporter activity"/>
    <property type="evidence" value="ECO:0007669"/>
    <property type="project" value="InterPro"/>
</dbReference>
<comment type="subunit">
    <text evidence="3">F-type ATPases have 2 components, CF(1) - the catalytic core - and CF(0) - the membrane proton channel.</text>
</comment>
<keyword evidence="6 13" id="KW-0812">Transmembrane</keyword>
<evidence type="ECO:0000256" key="8">
    <source>
        <dbReference type="ARBA" id="ARBA00022989"/>
    </source>
</evidence>
<geneLocation type="mitochondrion" evidence="15"/>
<evidence type="ECO:0000313" key="15">
    <source>
        <dbReference type="EMBL" id="QQJ94226.1"/>
    </source>
</evidence>
<dbReference type="GO" id="GO:0015986">
    <property type="term" value="P:proton motive force-driven ATP synthesis"/>
    <property type="evidence" value="ECO:0007669"/>
    <property type="project" value="InterPro"/>
</dbReference>
<evidence type="ECO:0000256" key="13">
    <source>
        <dbReference type="RuleBase" id="RU003661"/>
    </source>
</evidence>
<sequence>MPQMSPINWLSLFIIFSMTFLMFNVMNYYIFMPMMPKSNLINKSKLNKSLNWKW</sequence>
<evidence type="ECO:0000256" key="2">
    <source>
        <dbReference type="ARBA" id="ARBA00008892"/>
    </source>
</evidence>
<keyword evidence="7 13" id="KW-0375">Hydrogen ion transport</keyword>
<comment type="similarity">
    <text evidence="2 13">Belongs to the ATPase protein 8 family.</text>
</comment>
<evidence type="ECO:0000256" key="6">
    <source>
        <dbReference type="ARBA" id="ARBA00022692"/>
    </source>
</evidence>
<evidence type="ECO:0000256" key="11">
    <source>
        <dbReference type="ARBA" id="ARBA00023136"/>
    </source>
</evidence>
<proteinExistence type="inferred from homology"/>
<reference evidence="15" key="1">
    <citation type="submission" date="2020-10" db="EMBL/GenBank/DDBJ databases">
        <authorList>
            <person name="luo Y."/>
        </authorList>
    </citation>
    <scope>NUCLEOTIDE SEQUENCE</scope>
</reference>
<gene>
    <name evidence="15" type="primary">ATP8</name>
</gene>
<evidence type="ECO:0000256" key="4">
    <source>
        <dbReference type="ARBA" id="ARBA00022448"/>
    </source>
</evidence>
<comment type="function">
    <text evidence="12">Mitochondrial membrane ATP synthase (F(1)F(0) ATP synthase or Complex V) produces ATP from ADP in the presence of a proton gradient across the membrane which is generated by electron transport complexes of the respiratory chain. F-type ATPases consist of two structural domains, F(1) - containing the extramembraneous catalytic core and F(0) - containing the membrane proton channel, linked together by a central stalk and a peripheral stalk. During catalysis, ATP synthesis in the catalytic domain of F(1) is coupled via a rotary mechanism of the central stalk subunits to proton translocation. Part of the complex F(0) domain. Minor subunit located with subunit a in the membrane.</text>
</comment>
<keyword evidence="8 14" id="KW-1133">Transmembrane helix</keyword>
<keyword evidence="5 13" id="KW-0138">CF(0)</keyword>
<keyword evidence="11 14" id="KW-0472">Membrane</keyword>
<dbReference type="RefSeq" id="YP_010138709.1">
    <property type="nucleotide sequence ID" value="NC_056896.1"/>
</dbReference>
<feature type="transmembrane region" description="Helical" evidence="14">
    <location>
        <begin position="6"/>
        <end position="31"/>
    </location>
</feature>
<evidence type="ECO:0000256" key="5">
    <source>
        <dbReference type="ARBA" id="ARBA00022547"/>
    </source>
</evidence>
<dbReference type="InterPro" id="IPR001421">
    <property type="entry name" value="ATP8_metazoa"/>
</dbReference>
<keyword evidence="10 13" id="KW-0496">Mitochondrion</keyword>
<dbReference type="SMR" id="A0A7T7A9F5"/>
<keyword evidence="4 13" id="KW-0813">Transport</keyword>
<accession>A0A7T7A9F5</accession>
<dbReference type="GeneID" id="67131826"/>
<evidence type="ECO:0000256" key="1">
    <source>
        <dbReference type="ARBA" id="ARBA00004304"/>
    </source>
</evidence>
<keyword evidence="9 13" id="KW-0406">Ion transport</keyword>
<dbReference type="GO" id="GO:0031966">
    <property type="term" value="C:mitochondrial membrane"/>
    <property type="evidence" value="ECO:0007669"/>
    <property type="project" value="UniProtKB-SubCell"/>
</dbReference>
<dbReference type="Pfam" id="PF00895">
    <property type="entry name" value="ATP-synt_8"/>
    <property type="match status" value="1"/>
</dbReference>
<evidence type="ECO:0000256" key="3">
    <source>
        <dbReference type="ARBA" id="ARBA00011291"/>
    </source>
</evidence>
<dbReference type="CTD" id="4509"/>
<evidence type="ECO:0000256" key="14">
    <source>
        <dbReference type="SAM" id="Phobius"/>
    </source>
</evidence>
<name>A0A7T7A9F5_9MUSC</name>
<evidence type="ECO:0000256" key="12">
    <source>
        <dbReference type="ARBA" id="ARBA00024864"/>
    </source>
</evidence>
<evidence type="ECO:0000256" key="10">
    <source>
        <dbReference type="ARBA" id="ARBA00023128"/>
    </source>
</evidence>
<evidence type="ECO:0000256" key="9">
    <source>
        <dbReference type="ARBA" id="ARBA00023065"/>
    </source>
</evidence>